<gene>
    <name evidence="1" type="ORF">BC936DRAFT_139075</name>
</gene>
<dbReference type="Proteomes" id="UP000268093">
    <property type="component" value="Unassembled WGS sequence"/>
</dbReference>
<dbReference type="AlphaFoldDB" id="A0A433DHV2"/>
<keyword evidence="2" id="KW-1185">Reference proteome</keyword>
<accession>A0A433DHV2</accession>
<protein>
    <submittedName>
        <fullName evidence="1">Uncharacterized protein</fullName>
    </submittedName>
</protein>
<reference evidence="1 2" key="1">
    <citation type="journal article" date="2018" name="New Phytol.">
        <title>Phylogenomics of Endogonaceae and evolution of mycorrhizas within Mucoromycota.</title>
        <authorList>
            <person name="Chang Y."/>
            <person name="Desiro A."/>
            <person name="Na H."/>
            <person name="Sandor L."/>
            <person name="Lipzen A."/>
            <person name="Clum A."/>
            <person name="Barry K."/>
            <person name="Grigoriev I.V."/>
            <person name="Martin F.M."/>
            <person name="Stajich J.E."/>
            <person name="Smith M.E."/>
            <person name="Bonito G."/>
            <person name="Spatafora J.W."/>
        </authorList>
    </citation>
    <scope>NUCLEOTIDE SEQUENCE [LARGE SCALE GENOMIC DNA]</scope>
    <source>
        <strain evidence="1 2">GMNB39</strain>
    </source>
</reference>
<evidence type="ECO:0000313" key="1">
    <source>
        <dbReference type="EMBL" id="RUP50433.1"/>
    </source>
</evidence>
<comment type="caution">
    <text evidence="1">The sequence shown here is derived from an EMBL/GenBank/DDBJ whole genome shotgun (WGS) entry which is preliminary data.</text>
</comment>
<organism evidence="1 2">
    <name type="scientific">Jimgerdemannia flammicorona</name>
    <dbReference type="NCBI Taxonomy" id="994334"/>
    <lineage>
        <taxon>Eukaryota</taxon>
        <taxon>Fungi</taxon>
        <taxon>Fungi incertae sedis</taxon>
        <taxon>Mucoromycota</taxon>
        <taxon>Mucoromycotina</taxon>
        <taxon>Endogonomycetes</taxon>
        <taxon>Endogonales</taxon>
        <taxon>Endogonaceae</taxon>
        <taxon>Jimgerdemannia</taxon>
    </lineage>
</organism>
<evidence type="ECO:0000313" key="2">
    <source>
        <dbReference type="Proteomes" id="UP000268093"/>
    </source>
</evidence>
<name>A0A433DHV2_9FUNG</name>
<sequence>MNSFSLNLCQFVQLEMFDFEHPFKVNANEVTIDVDPLAKAKVELRSFHSTSKYLAPSHFVRLRVRTPPCAILIMVGIAHIAMEAK</sequence>
<proteinExistence type="predicted"/>
<dbReference type="EMBL" id="RBNI01001424">
    <property type="protein sequence ID" value="RUP50433.1"/>
    <property type="molecule type" value="Genomic_DNA"/>
</dbReference>